<reference evidence="3 4" key="1">
    <citation type="submission" date="2020-08" db="EMBL/GenBank/DDBJ databases">
        <title>Genomic Encyclopedia of Type Strains, Phase IV (KMG-IV): sequencing the most valuable type-strain genomes for metagenomic binning, comparative biology and taxonomic classification.</title>
        <authorList>
            <person name="Goeker M."/>
        </authorList>
    </citation>
    <scope>NUCLEOTIDE SEQUENCE [LARGE SCALE GENOMIC DNA]</scope>
    <source>
        <strain evidence="3 4">DSM 103570</strain>
    </source>
</reference>
<evidence type="ECO:0000256" key="2">
    <source>
        <dbReference type="ARBA" id="ARBA00023219"/>
    </source>
</evidence>
<dbReference type="InterPro" id="IPR005335">
    <property type="entry name" value="Terminase_ssu"/>
</dbReference>
<dbReference type="InterPro" id="IPR038713">
    <property type="entry name" value="Terminase_Gp1_N_sf"/>
</dbReference>
<dbReference type="EMBL" id="JACIEM010000004">
    <property type="protein sequence ID" value="MBB4004467.1"/>
    <property type="molecule type" value="Genomic_DNA"/>
</dbReference>
<accession>A0A7W6HGB1</accession>
<dbReference type="PANTHER" id="PTHR41328:SF2">
    <property type="entry name" value="TERMINASE SMALL SUBUNIT"/>
    <property type="match status" value="1"/>
</dbReference>
<comment type="caution">
    <text evidence="3">The sequence shown here is derived from an EMBL/GenBank/DDBJ whole genome shotgun (WGS) entry which is preliminary data.</text>
</comment>
<keyword evidence="2" id="KW-0231">Viral genome packaging</keyword>
<gene>
    <name evidence="3" type="ORF">GGR03_003555</name>
</gene>
<dbReference type="Proteomes" id="UP000588647">
    <property type="component" value="Unassembled WGS sequence"/>
</dbReference>
<dbReference type="Pfam" id="PF03592">
    <property type="entry name" value="Terminase_2"/>
    <property type="match status" value="1"/>
</dbReference>
<dbReference type="RefSeq" id="WP_183210032.1">
    <property type="nucleotide sequence ID" value="NZ_JAAAMM010000004.1"/>
</dbReference>
<evidence type="ECO:0000256" key="1">
    <source>
        <dbReference type="ARBA" id="ARBA00022612"/>
    </source>
</evidence>
<dbReference type="AlphaFoldDB" id="A0A7W6HGB1"/>
<protein>
    <submittedName>
        <fullName evidence="3">Phage terminase small subunit</fullName>
    </submittedName>
</protein>
<dbReference type="PANTHER" id="PTHR41328">
    <property type="entry name" value="TERMINASE SMALL SUBUNIT-RELATED"/>
    <property type="match status" value="1"/>
</dbReference>
<keyword evidence="1" id="KW-1188">Viral release from host cell</keyword>
<evidence type="ECO:0000313" key="4">
    <source>
        <dbReference type="Proteomes" id="UP000588647"/>
    </source>
</evidence>
<evidence type="ECO:0000313" key="3">
    <source>
        <dbReference type="EMBL" id="MBB4004467.1"/>
    </source>
</evidence>
<dbReference type="InterPro" id="IPR052404">
    <property type="entry name" value="SPP1-like_terminase"/>
</dbReference>
<organism evidence="3 4">
    <name type="scientific">Aurantimonas endophytica</name>
    <dbReference type="NCBI Taxonomy" id="1522175"/>
    <lineage>
        <taxon>Bacteria</taxon>
        <taxon>Pseudomonadati</taxon>
        <taxon>Pseudomonadota</taxon>
        <taxon>Alphaproteobacteria</taxon>
        <taxon>Hyphomicrobiales</taxon>
        <taxon>Aurantimonadaceae</taxon>
        <taxon>Aurantimonas</taxon>
    </lineage>
</organism>
<name>A0A7W6HGB1_9HYPH</name>
<sequence length="169" mass="18772">MTLTAKQRRFVDEYLVDLNATQAAIRAGYSERTARQVASENLAKPDIAKAISDAKTERSARTRVDADWLLRRLADEAEADVGDLYDADGALLPVHQWPPIWRKGLVAGLDVEEIREEGVVVGLIRKVKLSDRIRRLELIGKHVEVQAFKDQVETSGNVTVNITGPDADL</sequence>
<proteinExistence type="predicted"/>
<keyword evidence="4" id="KW-1185">Reference proteome</keyword>
<dbReference type="Gene3D" id="1.10.10.1400">
    <property type="entry name" value="Terminase, small subunit, N-terminal DNA-binding domain, HTH motif"/>
    <property type="match status" value="1"/>
</dbReference>
<dbReference type="GO" id="GO:0051276">
    <property type="term" value="P:chromosome organization"/>
    <property type="evidence" value="ECO:0007669"/>
    <property type="project" value="InterPro"/>
</dbReference>